<proteinExistence type="predicted"/>
<dbReference type="EMBL" id="NMUF01000051">
    <property type="protein sequence ID" value="RFA95716.1"/>
    <property type="molecule type" value="Genomic_DNA"/>
</dbReference>
<name>A0A371QYH1_9CREN</name>
<protein>
    <submittedName>
        <fullName evidence="1">Uncharacterized protein</fullName>
    </submittedName>
</protein>
<sequence>MSFYASGAGFVPSLLSLSALKSRALRKGVWFRLDPAARALVDAAILYLKRGGRVKSPALIQALRAVAEKILTLTSPLRVLAKAVGYAIAKAKGIAVDEEKAIALGLQWINTPKKYKGKIPAVDAAS</sequence>
<organism evidence="1 2">
    <name type="scientific">Pyrobaculum aerophilum</name>
    <dbReference type="NCBI Taxonomy" id="13773"/>
    <lineage>
        <taxon>Archaea</taxon>
        <taxon>Thermoproteota</taxon>
        <taxon>Thermoprotei</taxon>
        <taxon>Thermoproteales</taxon>
        <taxon>Thermoproteaceae</taxon>
        <taxon>Pyrobaculum</taxon>
    </lineage>
</organism>
<reference evidence="1 2" key="1">
    <citation type="submission" date="2017-07" db="EMBL/GenBank/DDBJ databases">
        <title>Draft genome sequence of aerobic hyperthermophilic archaea, Pyrobaculum aerophilum YKB31 and YKB32.</title>
        <authorList>
            <person name="Mochizuki T."/>
            <person name="Berliner A.J."/>
            <person name="Yoshida-Takashima Y."/>
            <person name="Takaki Y."/>
            <person name="Nunoura T."/>
            <person name="Takai K."/>
        </authorList>
    </citation>
    <scope>NUCLEOTIDE SEQUENCE [LARGE SCALE GENOMIC DNA]</scope>
    <source>
        <strain evidence="1 2">YKB32</strain>
    </source>
</reference>
<comment type="caution">
    <text evidence="1">The sequence shown here is derived from an EMBL/GenBank/DDBJ whole genome shotgun (WGS) entry which is preliminary data.</text>
</comment>
<evidence type="ECO:0000313" key="1">
    <source>
        <dbReference type="EMBL" id="RFA95716.1"/>
    </source>
</evidence>
<dbReference type="AlphaFoldDB" id="A0A371QYH1"/>
<dbReference type="OrthoDB" id="28640at2157"/>
<dbReference type="Proteomes" id="UP000256877">
    <property type="component" value="Unassembled WGS sequence"/>
</dbReference>
<gene>
    <name evidence="1" type="ORF">CGL52_12415</name>
</gene>
<evidence type="ECO:0000313" key="2">
    <source>
        <dbReference type="Proteomes" id="UP000256877"/>
    </source>
</evidence>
<accession>A0A371QYH1</accession>